<name>A0AC55CNY0_ECHTE</name>
<organism evidence="1 2">
    <name type="scientific">Echinops telfairi</name>
    <name type="common">Lesser hedgehog tenrec</name>
    <dbReference type="NCBI Taxonomy" id="9371"/>
    <lineage>
        <taxon>Eukaryota</taxon>
        <taxon>Metazoa</taxon>
        <taxon>Chordata</taxon>
        <taxon>Craniata</taxon>
        <taxon>Vertebrata</taxon>
        <taxon>Euteleostomi</taxon>
        <taxon>Mammalia</taxon>
        <taxon>Eutheria</taxon>
        <taxon>Afrotheria</taxon>
        <taxon>Tenrecidae</taxon>
        <taxon>Tenrecinae</taxon>
        <taxon>Echinops</taxon>
    </lineage>
</organism>
<proteinExistence type="predicted"/>
<evidence type="ECO:0000313" key="1">
    <source>
        <dbReference type="Proteomes" id="UP000694863"/>
    </source>
</evidence>
<keyword evidence="1" id="KW-1185">Reference proteome</keyword>
<protein>
    <submittedName>
        <fullName evidence="2">Mitochondrial import inner membrane translocase subunit Tim13-like</fullName>
    </submittedName>
</protein>
<dbReference type="Proteomes" id="UP000694863">
    <property type="component" value="Unplaced"/>
</dbReference>
<gene>
    <name evidence="2" type="primary">LOC101640711</name>
</gene>
<evidence type="ECO:0000313" key="2">
    <source>
        <dbReference type="RefSeq" id="XP_045141607.1"/>
    </source>
</evidence>
<sequence length="110" mass="12213">MEGSFGSDFQNSGRGKLDPSVIVEQVKVPIAVASAQELLHWMTDKCFWKCVGKPGGSLGNSEQKCTPTFMGRSMDAWNTVSRAYNLWLQRERANMQRGPSRSPSHQPPCP</sequence>
<dbReference type="RefSeq" id="XP_045141607.1">
    <property type="nucleotide sequence ID" value="XM_045285672.1"/>
</dbReference>
<accession>A0AC55CNY0</accession>
<reference evidence="2" key="1">
    <citation type="submission" date="2025-08" db="UniProtKB">
        <authorList>
            <consortium name="RefSeq"/>
        </authorList>
    </citation>
    <scope>IDENTIFICATION</scope>
</reference>